<keyword evidence="8 10" id="KW-1133">Transmembrane helix</keyword>
<dbReference type="Proteomes" id="UP000779507">
    <property type="component" value="Unassembled WGS sequence"/>
</dbReference>
<evidence type="ECO:0000259" key="11">
    <source>
        <dbReference type="PROSITE" id="PS52015"/>
    </source>
</evidence>
<keyword evidence="6 10" id="KW-0812">Transmembrane</keyword>
<keyword evidence="9 10" id="KW-0472">Membrane</keyword>
<keyword evidence="7" id="KW-0653">Protein transport</keyword>
<organism evidence="12 13">
    <name type="scientific">Hymenobacter caeli</name>
    <dbReference type="NCBI Taxonomy" id="2735894"/>
    <lineage>
        <taxon>Bacteria</taxon>
        <taxon>Pseudomonadati</taxon>
        <taxon>Bacteroidota</taxon>
        <taxon>Cytophagia</taxon>
        <taxon>Cytophagales</taxon>
        <taxon>Hymenobacteraceae</taxon>
        <taxon>Hymenobacter</taxon>
    </lineage>
</organism>
<keyword evidence="5" id="KW-0997">Cell inner membrane</keyword>
<dbReference type="PRINTS" id="PR01374">
    <property type="entry name" value="TONBPROTEIN"/>
</dbReference>
<evidence type="ECO:0000256" key="8">
    <source>
        <dbReference type="ARBA" id="ARBA00022989"/>
    </source>
</evidence>
<dbReference type="RefSeq" id="WP_173809280.1">
    <property type="nucleotide sequence ID" value="NZ_JABSNP010000005.1"/>
</dbReference>
<dbReference type="PANTHER" id="PTHR33446">
    <property type="entry name" value="PROTEIN TONB-RELATED"/>
    <property type="match status" value="1"/>
</dbReference>
<comment type="similarity">
    <text evidence="2">Belongs to the TonB family.</text>
</comment>
<dbReference type="InterPro" id="IPR006260">
    <property type="entry name" value="TonB/TolA_C"/>
</dbReference>
<dbReference type="Gene3D" id="3.30.1150.10">
    <property type="match status" value="1"/>
</dbReference>
<reference evidence="12 13" key="1">
    <citation type="submission" date="2020-05" db="EMBL/GenBank/DDBJ databases">
        <title>Genomic Encyclopedia of Type Strains, Phase IV (KMG-V): Genome sequencing to study the core and pangenomes of soil and plant-associated prokaryotes.</title>
        <authorList>
            <person name="Whitman W."/>
        </authorList>
    </citation>
    <scope>NUCLEOTIDE SEQUENCE [LARGE SCALE GENOMIC DNA]</scope>
    <source>
        <strain evidence="12 13">9A</strain>
    </source>
</reference>
<evidence type="ECO:0000256" key="4">
    <source>
        <dbReference type="ARBA" id="ARBA00022475"/>
    </source>
</evidence>
<keyword evidence="13" id="KW-1185">Reference proteome</keyword>
<dbReference type="InterPro" id="IPR051045">
    <property type="entry name" value="TonB-dependent_transducer"/>
</dbReference>
<evidence type="ECO:0000256" key="6">
    <source>
        <dbReference type="ARBA" id="ARBA00022692"/>
    </source>
</evidence>
<dbReference type="InterPro" id="IPR037682">
    <property type="entry name" value="TonB_C"/>
</dbReference>
<gene>
    <name evidence="12" type="ORF">HNP98_001353</name>
</gene>
<keyword evidence="3" id="KW-0813">Transport</keyword>
<feature type="domain" description="TonB C-terminal" evidence="11">
    <location>
        <begin position="184"/>
        <end position="275"/>
    </location>
</feature>
<evidence type="ECO:0000256" key="7">
    <source>
        <dbReference type="ARBA" id="ARBA00022927"/>
    </source>
</evidence>
<evidence type="ECO:0000256" key="10">
    <source>
        <dbReference type="SAM" id="Phobius"/>
    </source>
</evidence>
<evidence type="ECO:0000313" key="12">
    <source>
        <dbReference type="EMBL" id="NRT18532.1"/>
    </source>
</evidence>
<dbReference type="SUPFAM" id="SSF74653">
    <property type="entry name" value="TolA/TonB C-terminal domain"/>
    <property type="match status" value="1"/>
</dbReference>
<sequence>MMTNAQLATASLDDIVFDGRNQTYGAYLLRQLYQRHLLRALIIALSLLALVVSGQALARYLAGPVVAVHYVPTGPINPVLPPEIIDPIVEPPVKPMPTQPKTPAINSIKLNNFKIVPKDAAADDVPEQDALIGKHIASVTVTDGIDAPNVDDLKPTVNDAATTETVGSKPYVYVEQMPELPGGGGQAAIVAAIQRAVHYPMQAQANGVEGKVYASFVVNAQGEVTDLKIVKGVGSGLDEETLRAIAKLPRFIPGKQNGRAVSVIYTVPISFKIDN</sequence>
<evidence type="ECO:0000313" key="13">
    <source>
        <dbReference type="Proteomes" id="UP000779507"/>
    </source>
</evidence>
<comment type="caution">
    <text evidence="12">The sequence shown here is derived from an EMBL/GenBank/DDBJ whole genome shotgun (WGS) entry which is preliminary data.</text>
</comment>
<feature type="transmembrane region" description="Helical" evidence="10">
    <location>
        <begin position="37"/>
        <end position="58"/>
    </location>
</feature>
<keyword evidence="4" id="KW-1003">Cell membrane</keyword>
<name>A0ABX2FNJ7_9BACT</name>
<proteinExistence type="inferred from homology"/>
<dbReference type="Pfam" id="PF03544">
    <property type="entry name" value="TonB_C"/>
    <property type="match status" value="1"/>
</dbReference>
<evidence type="ECO:0000256" key="5">
    <source>
        <dbReference type="ARBA" id="ARBA00022519"/>
    </source>
</evidence>
<evidence type="ECO:0000256" key="2">
    <source>
        <dbReference type="ARBA" id="ARBA00006555"/>
    </source>
</evidence>
<evidence type="ECO:0000256" key="1">
    <source>
        <dbReference type="ARBA" id="ARBA00004383"/>
    </source>
</evidence>
<dbReference type="PROSITE" id="PS52015">
    <property type="entry name" value="TONB_CTD"/>
    <property type="match status" value="1"/>
</dbReference>
<evidence type="ECO:0000256" key="3">
    <source>
        <dbReference type="ARBA" id="ARBA00022448"/>
    </source>
</evidence>
<comment type="subcellular location">
    <subcellularLocation>
        <location evidence="1">Cell inner membrane</location>
        <topology evidence="1">Single-pass membrane protein</topology>
        <orientation evidence="1">Periplasmic side</orientation>
    </subcellularLocation>
</comment>
<accession>A0ABX2FNJ7</accession>
<evidence type="ECO:0000256" key="9">
    <source>
        <dbReference type="ARBA" id="ARBA00023136"/>
    </source>
</evidence>
<dbReference type="PANTHER" id="PTHR33446:SF2">
    <property type="entry name" value="PROTEIN TONB"/>
    <property type="match status" value="1"/>
</dbReference>
<dbReference type="InterPro" id="IPR003538">
    <property type="entry name" value="TonB"/>
</dbReference>
<dbReference type="EMBL" id="JABSNP010000005">
    <property type="protein sequence ID" value="NRT18532.1"/>
    <property type="molecule type" value="Genomic_DNA"/>
</dbReference>
<dbReference type="NCBIfam" id="TIGR01352">
    <property type="entry name" value="tonB_Cterm"/>
    <property type="match status" value="1"/>
</dbReference>
<protein>
    <submittedName>
        <fullName evidence="12">Protein TonB</fullName>
    </submittedName>
</protein>